<protein>
    <submittedName>
        <fullName evidence="1">DUF4019 domain-containing protein</fullName>
    </submittedName>
</protein>
<name>A0ABY4T7Y7_9GAMM</name>
<dbReference type="Pfam" id="PF13211">
    <property type="entry name" value="DUF4019"/>
    <property type="match status" value="1"/>
</dbReference>
<dbReference type="EMBL" id="CP063231">
    <property type="protein sequence ID" value="URL59004.1"/>
    <property type="molecule type" value="Genomic_DNA"/>
</dbReference>
<dbReference type="InterPro" id="IPR025091">
    <property type="entry name" value="DUF4019"/>
</dbReference>
<organism evidence="1 2">
    <name type="scientific">Luteibacter flocculans</name>
    <dbReference type="NCBI Taxonomy" id="2780091"/>
    <lineage>
        <taxon>Bacteria</taxon>
        <taxon>Pseudomonadati</taxon>
        <taxon>Pseudomonadota</taxon>
        <taxon>Gammaproteobacteria</taxon>
        <taxon>Lysobacterales</taxon>
        <taxon>Rhodanobacteraceae</taxon>
        <taxon>Luteibacter</taxon>
    </lineage>
</organism>
<gene>
    <name evidence="1" type="ORF">IM816_02485</name>
</gene>
<dbReference type="RefSeq" id="WP_250339655.1">
    <property type="nucleotide sequence ID" value="NZ_CP063231.1"/>
</dbReference>
<accession>A0ABY4T7Y7</accession>
<evidence type="ECO:0000313" key="2">
    <source>
        <dbReference type="Proteomes" id="UP001056681"/>
    </source>
</evidence>
<sequence length="177" mass="19484">MSSVYPQPHTIPAAGVPRTHAFASLLSIRNAPRLGPQPNSLDNAVACATHWVRLSDDRRPDAMWLEAGALMQKRVPRQEWTRYLRRIRLDRGALISREWCEVARVRDPVGLPPGDYLNVIFVAHYARAALFETVSLAPGGNGWLPVGYIIRPMHQPLQGHGRLGSSAAADGHDAGKS</sequence>
<keyword evidence="2" id="KW-1185">Reference proteome</keyword>
<evidence type="ECO:0000313" key="1">
    <source>
        <dbReference type="EMBL" id="URL59004.1"/>
    </source>
</evidence>
<reference evidence="1" key="1">
    <citation type="submission" date="2020-10" db="EMBL/GenBank/DDBJ databases">
        <title>Whole-genome sequence of Luteibacter sp. EIF3.</title>
        <authorList>
            <person name="Friedrich I."/>
            <person name="Hertel R."/>
            <person name="Daniel R."/>
        </authorList>
    </citation>
    <scope>NUCLEOTIDE SEQUENCE</scope>
    <source>
        <strain evidence="1">EIF3</strain>
    </source>
</reference>
<proteinExistence type="predicted"/>
<dbReference type="Proteomes" id="UP001056681">
    <property type="component" value="Chromosome"/>
</dbReference>